<name>A0A1V6C5X2_UNCT6</name>
<protein>
    <submittedName>
        <fullName evidence="2">Uncharacterized protein</fullName>
    </submittedName>
</protein>
<keyword evidence="1" id="KW-0812">Transmembrane</keyword>
<gene>
    <name evidence="2" type="ORF">BWX89_01361</name>
</gene>
<dbReference type="AlphaFoldDB" id="A0A1V6C5X2"/>
<dbReference type="EMBL" id="MWDQ01000134">
    <property type="protein sequence ID" value="OQB72323.1"/>
    <property type="molecule type" value="Genomic_DNA"/>
</dbReference>
<dbReference type="Proteomes" id="UP000485562">
    <property type="component" value="Unassembled WGS sequence"/>
</dbReference>
<sequence length="70" mass="8599">MFWYWEITKDNEVKRFYLQQAEWRCDLKKVARPFKAAFSASSWVIGWVHSMYFIKIAFDKKIIRNEDISM</sequence>
<accession>A0A1V6C5X2</accession>
<proteinExistence type="predicted"/>
<reference evidence="2" key="1">
    <citation type="submission" date="2017-02" db="EMBL/GenBank/DDBJ databases">
        <title>Delving into the versatile metabolic prowess of the omnipresent phylum Bacteroidetes.</title>
        <authorList>
            <person name="Nobu M.K."/>
            <person name="Mei R."/>
            <person name="Narihiro T."/>
            <person name="Kuroda K."/>
            <person name="Liu W.-T."/>
        </authorList>
    </citation>
    <scope>NUCLEOTIDE SEQUENCE</scope>
    <source>
        <strain evidence="2">ADurb.Bin131</strain>
    </source>
</reference>
<evidence type="ECO:0000313" key="2">
    <source>
        <dbReference type="EMBL" id="OQB72323.1"/>
    </source>
</evidence>
<keyword evidence="1" id="KW-0472">Membrane</keyword>
<evidence type="ECO:0000256" key="1">
    <source>
        <dbReference type="SAM" id="Phobius"/>
    </source>
</evidence>
<comment type="caution">
    <text evidence="2">The sequence shown here is derived from an EMBL/GenBank/DDBJ whole genome shotgun (WGS) entry which is preliminary data.</text>
</comment>
<keyword evidence="1" id="KW-1133">Transmembrane helix</keyword>
<feature type="transmembrane region" description="Helical" evidence="1">
    <location>
        <begin position="36"/>
        <end position="54"/>
    </location>
</feature>
<organism evidence="2">
    <name type="scientific">candidate division TA06 bacterium ADurb.Bin131</name>
    <dbReference type="NCBI Taxonomy" id="1852827"/>
    <lineage>
        <taxon>Bacteria</taxon>
        <taxon>Bacteria division TA06</taxon>
    </lineage>
</organism>